<comment type="caution">
    <text evidence="9">The sequence shown here is derived from an EMBL/GenBank/DDBJ whole genome shotgun (WGS) entry which is preliminary data.</text>
</comment>
<keyword evidence="3 6" id="KW-0732">Signal</keyword>
<name>A0A9D1Z1H8_9BACT</name>
<proteinExistence type="inferred from homology"/>
<dbReference type="SUPFAM" id="SSF48452">
    <property type="entry name" value="TPR-like"/>
    <property type="match status" value="1"/>
</dbReference>
<feature type="domain" description="RagB/SusD" evidence="7">
    <location>
        <begin position="345"/>
        <end position="497"/>
    </location>
</feature>
<dbReference type="Pfam" id="PF07980">
    <property type="entry name" value="SusD_RagB"/>
    <property type="match status" value="1"/>
</dbReference>
<keyword evidence="4" id="KW-0472">Membrane</keyword>
<dbReference type="PROSITE" id="PS51257">
    <property type="entry name" value="PROKAR_LIPOPROTEIN"/>
    <property type="match status" value="1"/>
</dbReference>
<reference evidence="9" key="2">
    <citation type="submission" date="2021-04" db="EMBL/GenBank/DDBJ databases">
        <authorList>
            <person name="Gilroy R."/>
        </authorList>
    </citation>
    <scope>NUCLEOTIDE SEQUENCE</scope>
    <source>
        <strain evidence="9">5134</strain>
    </source>
</reference>
<comment type="similarity">
    <text evidence="2">Belongs to the SusD family.</text>
</comment>
<evidence type="ECO:0000313" key="10">
    <source>
        <dbReference type="Proteomes" id="UP000886844"/>
    </source>
</evidence>
<evidence type="ECO:0000259" key="7">
    <source>
        <dbReference type="Pfam" id="PF07980"/>
    </source>
</evidence>
<dbReference type="AlphaFoldDB" id="A0A9D1Z1H8"/>
<sequence>MKKLLYIISALGLGFGLASCDLDITPDTDVAGPDAGKLVYVEGLRNGIYNNLTVVTSYEYMRYPDYYTDLFNETTNSGNRGGYFSRWMLNSSDQDVNAIWANYYSVISSINFTLEKADEAMENEPGNAEQLTYYKAELTFIRAYILHQLALRFCEDYDPDKASTQLGVPTPTTYDPEAKLNRGTLAQTYQRINDDITAAEAVITTAGSANSAYVTKDAITALKAQVALQMHDYDNAITYAKSLYTAYPLIQSKEDMEKMWMNDSSTETIFQLNLTKTTLGLIGSTTYDYSYGSWDAEGGYYLYAPAYVPEKWVCELYSTEDYRYGTLIGPSHIKGLGTETDPTPGWLMVKLTGNRDLFTSSTVLTYKNMPKVFRVAEMYLIEAEAQYRKGGDALTPLNALRQARGLAAVSSSGDELFQDIKDECAREFIGEGRRLFDLKRWHEGITRSAQDACISLLAGGSSVYAMTVAASNPQWVWPIPQEELHSNPNFGSQNTGYAQNN</sequence>
<dbReference type="Gene3D" id="1.25.40.390">
    <property type="match status" value="1"/>
</dbReference>
<dbReference type="Proteomes" id="UP000886844">
    <property type="component" value="Unassembled WGS sequence"/>
</dbReference>
<dbReference type="Pfam" id="PF14322">
    <property type="entry name" value="SusD-like_3"/>
    <property type="match status" value="1"/>
</dbReference>
<gene>
    <name evidence="9" type="ORF">H9828_09730</name>
</gene>
<keyword evidence="5" id="KW-0998">Cell outer membrane</keyword>
<evidence type="ECO:0000256" key="2">
    <source>
        <dbReference type="ARBA" id="ARBA00006275"/>
    </source>
</evidence>
<evidence type="ECO:0000256" key="3">
    <source>
        <dbReference type="ARBA" id="ARBA00022729"/>
    </source>
</evidence>
<feature type="signal peptide" evidence="6">
    <location>
        <begin position="1"/>
        <end position="20"/>
    </location>
</feature>
<evidence type="ECO:0000256" key="5">
    <source>
        <dbReference type="ARBA" id="ARBA00023237"/>
    </source>
</evidence>
<dbReference type="GO" id="GO:0009279">
    <property type="term" value="C:cell outer membrane"/>
    <property type="evidence" value="ECO:0007669"/>
    <property type="project" value="UniProtKB-SubCell"/>
</dbReference>
<evidence type="ECO:0000256" key="4">
    <source>
        <dbReference type="ARBA" id="ARBA00023136"/>
    </source>
</evidence>
<feature type="chain" id="PRO_5039082976" evidence="6">
    <location>
        <begin position="21"/>
        <end position="501"/>
    </location>
</feature>
<dbReference type="EMBL" id="DXDA01000074">
    <property type="protein sequence ID" value="HIY69683.1"/>
    <property type="molecule type" value="Genomic_DNA"/>
</dbReference>
<organism evidence="9 10">
    <name type="scientific">Candidatus Alistipes intestinigallinarum</name>
    <dbReference type="NCBI Taxonomy" id="2838440"/>
    <lineage>
        <taxon>Bacteria</taxon>
        <taxon>Pseudomonadati</taxon>
        <taxon>Bacteroidota</taxon>
        <taxon>Bacteroidia</taxon>
        <taxon>Bacteroidales</taxon>
        <taxon>Rikenellaceae</taxon>
        <taxon>Alistipes</taxon>
    </lineage>
</organism>
<evidence type="ECO:0000313" key="9">
    <source>
        <dbReference type="EMBL" id="HIY69683.1"/>
    </source>
</evidence>
<accession>A0A9D1Z1H8</accession>
<reference evidence="9" key="1">
    <citation type="journal article" date="2021" name="PeerJ">
        <title>Extensive microbial diversity within the chicken gut microbiome revealed by metagenomics and culture.</title>
        <authorList>
            <person name="Gilroy R."/>
            <person name="Ravi A."/>
            <person name="Getino M."/>
            <person name="Pursley I."/>
            <person name="Horton D.L."/>
            <person name="Alikhan N.F."/>
            <person name="Baker D."/>
            <person name="Gharbi K."/>
            <person name="Hall N."/>
            <person name="Watson M."/>
            <person name="Adriaenssens E.M."/>
            <person name="Foster-Nyarko E."/>
            <person name="Jarju S."/>
            <person name="Secka A."/>
            <person name="Antonio M."/>
            <person name="Oren A."/>
            <person name="Chaudhuri R.R."/>
            <person name="La Ragione R."/>
            <person name="Hildebrand F."/>
            <person name="Pallen M.J."/>
        </authorList>
    </citation>
    <scope>NUCLEOTIDE SEQUENCE</scope>
    <source>
        <strain evidence="9">5134</strain>
    </source>
</reference>
<evidence type="ECO:0000259" key="8">
    <source>
        <dbReference type="Pfam" id="PF14322"/>
    </source>
</evidence>
<evidence type="ECO:0000256" key="6">
    <source>
        <dbReference type="SAM" id="SignalP"/>
    </source>
</evidence>
<dbReference type="InterPro" id="IPR011990">
    <property type="entry name" value="TPR-like_helical_dom_sf"/>
</dbReference>
<dbReference type="InterPro" id="IPR012944">
    <property type="entry name" value="SusD_RagB_dom"/>
</dbReference>
<comment type="subcellular location">
    <subcellularLocation>
        <location evidence="1">Cell outer membrane</location>
    </subcellularLocation>
</comment>
<evidence type="ECO:0000256" key="1">
    <source>
        <dbReference type="ARBA" id="ARBA00004442"/>
    </source>
</evidence>
<feature type="domain" description="SusD-like N-terminal" evidence="8">
    <location>
        <begin position="44"/>
        <end position="228"/>
    </location>
</feature>
<dbReference type="InterPro" id="IPR033985">
    <property type="entry name" value="SusD-like_N"/>
</dbReference>
<protein>
    <submittedName>
        <fullName evidence="9">RagB/SusD family nutrient uptake outer membrane protein</fullName>
    </submittedName>
</protein>